<feature type="compositionally biased region" description="Polar residues" evidence="1">
    <location>
        <begin position="79"/>
        <end position="99"/>
    </location>
</feature>
<evidence type="ECO:0000313" key="3">
    <source>
        <dbReference type="EMBL" id="WFD28775.1"/>
    </source>
</evidence>
<dbReference type="CDD" id="cd00590">
    <property type="entry name" value="RRM_SF"/>
    <property type="match status" value="1"/>
</dbReference>
<proteinExistence type="predicted"/>
<feature type="region of interest" description="Disordered" evidence="1">
    <location>
        <begin position="346"/>
        <end position="431"/>
    </location>
</feature>
<reference evidence="3" key="1">
    <citation type="submission" date="2023-03" db="EMBL/GenBank/DDBJ databases">
        <title>Mating type loci evolution in Malassezia.</title>
        <authorList>
            <person name="Coelho M.A."/>
        </authorList>
    </citation>
    <scope>NUCLEOTIDE SEQUENCE</scope>
    <source>
        <strain evidence="3">CBS 9557</strain>
    </source>
</reference>
<dbReference type="InterPro" id="IPR045168">
    <property type="entry name" value="YTH_prot"/>
</dbReference>
<evidence type="ECO:0000259" key="2">
    <source>
        <dbReference type="PROSITE" id="PS50882"/>
    </source>
</evidence>
<feature type="compositionally biased region" description="Basic and acidic residues" evidence="1">
    <location>
        <begin position="359"/>
        <end position="371"/>
    </location>
</feature>
<dbReference type="Proteomes" id="UP001213623">
    <property type="component" value="Chromosome 8"/>
</dbReference>
<protein>
    <recommendedName>
        <fullName evidence="2">YTH domain-containing protein</fullName>
    </recommendedName>
</protein>
<accession>A0AAF0EQG5</accession>
<feature type="compositionally biased region" description="Basic residues" evidence="1">
    <location>
        <begin position="23"/>
        <end position="37"/>
    </location>
</feature>
<feature type="compositionally biased region" description="Basic and acidic residues" evidence="1">
    <location>
        <begin position="405"/>
        <end position="417"/>
    </location>
</feature>
<dbReference type="InterPro" id="IPR007275">
    <property type="entry name" value="YTH_domain"/>
</dbReference>
<dbReference type="PANTHER" id="PTHR12357:SF89">
    <property type="entry name" value="YTH DOMAIN-CONTAINING FAMILY PROTEIN"/>
    <property type="match status" value="1"/>
</dbReference>
<dbReference type="EMBL" id="CP119899">
    <property type="protein sequence ID" value="WFD28775.1"/>
    <property type="molecule type" value="Genomic_DNA"/>
</dbReference>
<evidence type="ECO:0000313" key="4">
    <source>
        <dbReference type="Proteomes" id="UP001213623"/>
    </source>
</evidence>
<keyword evidence="4" id="KW-1185">Reference proteome</keyword>
<dbReference type="SUPFAM" id="SSF54928">
    <property type="entry name" value="RNA-binding domain, RBD"/>
    <property type="match status" value="1"/>
</dbReference>
<dbReference type="Gene3D" id="3.30.70.330">
    <property type="match status" value="1"/>
</dbReference>
<feature type="compositionally biased region" description="Low complexity" evidence="1">
    <location>
        <begin position="374"/>
        <end position="389"/>
    </location>
</feature>
<dbReference type="Pfam" id="PF04146">
    <property type="entry name" value="YTH"/>
    <property type="match status" value="1"/>
</dbReference>
<feature type="domain" description="YTH" evidence="2">
    <location>
        <begin position="263"/>
        <end position="500"/>
    </location>
</feature>
<feature type="compositionally biased region" description="Polar residues" evidence="1">
    <location>
        <begin position="46"/>
        <end position="55"/>
    </location>
</feature>
<dbReference type="InterPro" id="IPR035979">
    <property type="entry name" value="RBD_domain_sf"/>
</dbReference>
<feature type="region of interest" description="Disordered" evidence="1">
    <location>
        <begin position="1"/>
        <end position="99"/>
    </location>
</feature>
<dbReference type="GO" id="GO:1990247">
    <property type="term" value="F:N6-methyladenosine-containing RNA reader activity"/>
    <property type="evidence" value="ECO:0007669"/>
    <property type="project" value="TreeGrafter"/>
</dbReference>
<dbReference type="InterPro" id="IPR057720">
    <property type="entry name" value="RRM_YTH1"/>
</dbReference>
<dbReference type="GO" id="GO:0003729">
    <property type="term" value="F:mRNA binding"/>
    <property type="evidence" value="ECO:0007669"/>
    <property type="project" value="TreeGrafter"/>
</dbReference>
<sequence length="500" mass="54770">MGYPQRLHHGAGSAGTPHPRANPPRRKKSGAPSRRRSSAPALSPGQNSAAESKNYVSEPDETSPMSSAPVSDEVVAAPATQSTSESMTQDVSGAMPTSQLHGTRSNYVMWCGNVPSDATLDELWSFLSTLPLSSPGADASDVTLSSHGILSIFIISRSSCAFVNYEGQEHLDRACAYFHGKPLRSKIHCPRLVCRPRKLEDAEYAGVAAQRGKGVHTNWYREQCKLLEKAGNNDLGDDDSDASSTRTFSSTNSSLLRQPLFSHRFFILKSRNREALVTALQTNIWSTQPHNEPVLDQAFRNSEMVTLFFSENFSGQFFGFATMASCPGSVPSPVDEVQNLLDISSLDDTCEPSSEQPTEDSKATAHPEDTHCVSPSHSFGSSGSPTPSSKARKHLHQDLAASAQRHNESLEEKDASAEPRLASSETTVDKNDELALQTETLMSESRSLQVGRPFYLDWQITEPLPFSEIQNLRNPWRDNRLIKVSRDGTELEPNVGRQLP</sequence>
<dbReference type="PROSITE" id="PS50882">
    <property type="entry name" value="YTH"/>
    <property type="match status" value="1"/>
</dbReference>
<dbReference type="Gene3D" id="3.10.590.10">
    <property type="entry name" value="ph1033 like domains"/>
    <property type="match status" value="2"/>
</dbReference>
<dbReference type="AlphaFoldDB" id="A0AAF0EQG5"/>
<organism evidence="3 4">
    <name type="scientific">Malassezia nana</name>
    <dbReference type="NCBI Taxonomy" id="180528"/>
    <lineage>
        <taxon>Eukaryota</taxon>
        <taxon>Fungi</taxon>
        <taxon>Dikarya</taxon>
        <taxon>Basidiomycota</taxon>
        <taxon>Ustilaginomycotina</taxon>
        <taxon>Malasseziomycetes</taxon>
        <taxon>Malasseziales</taxon>
        <taxon>Malasseziaceae</taxon>
        <taxon>Malassezia</taxon>
    </lineage>
</organism>
<dbReference type="Pfam" id="PF25701">
    <property type="entry name" value="RRM_YTH1"/>
    <property type="match status" value="1"/>
</dbReference>
<dbReference type="GO" id="GO:0061157">
    <property type="term" value="P:mRNA destabilization"/>
    <property type="evidence" value="ECO:0007669"/>
    <property type="project" value="TreeGrafter"/>
</dbReference>
<dbReference type="PANTHER" id="PTHR12357">
    <property type="entry name" value="YTH YT521-B HOMOLOGY DOMAIN-CONTAINING"/>
    <property type="match status" value="1"/>
</dbReference>
<dbReference type="CDD" id="cd21134">
    <property type="entry name" value="YTH"/>
    <property type="match status" value="1"/>
</dbReference>
<name>A0AAF0EQG5_9BASI</name>
<dbReference type="GO" id="GO:0005737">
    <property type="term" value="C:cytoplasm"/>
    <property type="evidence" value="ECO:0007669"/>
    <property type="project" value="TreeGrafter"/>
</dbReference>
<dbReference type="InterPro" id="IPR012677">
    <property type="entry name" value="Nucleotide-bd_a/b_plait_sf"/>
</dbReference>
<evidence type="ECO:0000256" key="1">
    <source>
        <dbReference type="SAM" id="MobiDB-lite"/>
    </source>
</evidence>
<gene>
    <name evidence="3" type="ORF">MNAN1_003789</name>
</gene>